<reference evidence="3" key="2">
    <citation type="submission" date="2016-02" db="EMBL/GenBank/DDBJ databases">
        <title>The draft genome sequence of the rumen methanogen Methanobrevibacter olleyae YLM1.</title>
        <authorList>
            <consortium name="New Zealand Agricultural Greenhouse Gas Research Centre/Pastoral Greenhouse Gas Research Consortium"/>
            <person name="Kelly W.J."/>
            <person name="Li D."/>
            <person name="Lambie S.C."/>
            <person name="Attwood G.T."/>
            <person name="Altermann E."/>
            <person name="Leahy S.C."/>
        </authorList>
    </citation>
    <scope>NUCLEOTIDE SEQUENCE [LARGE SCALE GENOMIC DNA]</scope>
    <source>
        <strain evidence="3">YLM1</strain>
    </source>
</reference>
<keyword evidence="1" id="KW-0472">Membrane</keyword>
<organism evidence="2 3">
    <name type="scientific">Methanobrevibacter olleyae</name>
    <dbReference type="NCBI Taxonomy" id="294671"/>
    <lineage>
        <taxon>Archaea</taxon>
        <taxon>Methanobacteriati</taxon>
        <taxon>Methanobacteriota</taxon>
        <taxon>Methanomada group</taxon>
        <taxon>Methanobacteria</taxon>
        <taxon>Methanobacteriales</taxon>
        <taxon>Methanobacteriaceae</taxon>
        <taxon>Methanobrevibacter</taxon>
    </lineage>
</organism>
<dbReference type="AlphaFoldDB" id="A0A126R0C2"/>
<dbReference type="Proteomes" id="UP000066376">
    <property type="component" value="Chromosome"/>
</dbReference>
<keyword evidence="3" id="KW-1185">Reference proteome</keyword>
<evidence type="ECO:0000256" key="1">
    <source>
        <dbReference type="SAM" id="Phobius"/>
    </source>
</evidence>
<proteinExistence type="predicted"/>
<dbReference type="EMBL" id="CP014265">
    <property type="protein sequence ID" value="AMK15820.1"/>
    <property type="molecule type" value="Genomic_DNA"/>
</dbReference>
<keyword evidence="1" id="KW-1133">Transmembrane helix</keyword>
<reference evidence="2 3" key="1">
    <citation type="journal article" date="2016" name="Genome Announc.">
        <title>Draft Genome Sequence of the Rumen Methanogen Methanobrevibacter olleyae YLM1.</title>
        <authorList>
            <person name="Kelly W.J."/>
            <person name="Li D."/>
            <person name="Lambie S.C."/>
            <person name="Cox F."/>
            <person name="Attwood G.T."/>
            <person name="Altermann E."/>
            <person name="Leahy S.C."/>
        </authorList>
    </citation>
    <scope>NUCLEOTIDE SEQUENCE [LARGE SCALE GENOMIC DNA]</scope>
    <source>
        <strain evidence="2 3">YLM1</strain>
    </source>
</reference>
<accession>A0A126R0C2</accession>
<dbReference type="KEGG" id="mol:YLM1_1263"/>
<evidence type="ECO:0000313" key="3">
    <source>
        <dbReference type="Proteomes" id="UP000066376"/>
    </source>
</evidence>
<sequence length="36" mass="3704">MNLIADIVSGLSSMSLVMIAGFIIVVALLTVVGRKA</sequence>
<evidence type="ECO:0000313" key="2">
    <source>
        <dbReference type="EMBL" id="AMK15820.1"/>
    </source>
</evidence>
<name>A0A126R0C2_METOL</name>
<gene>
    <name evidence="2" type="ORF">YLM1_1263</name>
</gene>
<keyword evidence="1" id="KW-0812">Transmembrane</keyword>
<protein>
    <submittedName>
        <fullName evidence="2">Uncharacterized protein</fullName>
    </submittedName>
</protein>
<feature type="transmembrane region" description="Helical" evidence="1">
    <location>
        <begin position="12"/>
        <end position="32"/>
    </location>
</feature>
<dbReference type="PATRIC" id="fig|294671.3.peg.1320"/>